<keyword evidence="1" id="KW-0732">Signal</keyword>
<accession>A0ABQ4EHY3</accession>
<dbReference type="Pfam" id="PF16640">
    <property type="entry name" value="Big_3_5"/>
    <property type="match status" value="1"/>
</dbReference>
<evidence type="ECO:0000256" key="1">
    <source>
        <dbReference type="SAM" id="SignalP"/>
    </source>
</evidence>
<evidence type="ECO:0000313" key="3">
    <source>
        <dbReference type="EMBL" id="GIG94346.1"/>
    </source>
</evidence>
<dbReference type="Proteomes" id="UP000621500">
    <property type="component" value="Unassembled WGS sequence"/>
</dbReference>
<reference evidence="3 4" key="1">
    <citation type="submission" date="2021-01" db="EMBL/GenBank/DDBJ databases">
        <title>Whole genome shotgun sequence of Plantactinospora mayteni NBRC 109088.</title>
        <authorList>
            <person name="Komaki H."/>
            <person name="Tamura T."/>
        </authorList>
    </citation>
    <scope>NUCLEOTIDE SEQUENCE [LARGE SCALE GENOMIC DNA]</scope>
    <source>
        <strain evidence="3 4">NBRC 109088</strain>
    </source>
</reference>
<dbReference type="RefSeq" id="WP_203855992.1">
    <property type="nucleotide sequence ID" value="NZ_BAAAZQ010000002.1"/>
</dbReference>
<dbReference type="Gene3D" id="2.60.40.10">
    <property type="entry name" value="Immunoglobulins"/>
    <property type="match status" value="1"/>
</dbReference>
<feature type="signal peptide" evidence="1">
    <location>
        <begin position="1"/>
        <end position="34"/>
    </location>
</feature>
<name>A0ABQ4EHY3_9ACTN</name>
<evidence type="ECO:0000259" key="2">
    <source>
        <dbReference type="Pfam" id="PF16640"/>
    </source>
</evidence>
<dbReference type="InterPro" id="IPR013783">
    <property type="entry name" value="Ig-like_fold"/>
</dbReference>
<evidence type="ECO:0000313" key="4">
    <source>
        <dbReference type="Proteomes" id="UP000621500"/>
    </source>
</evidence>
<keyword evidence="4" id="KW-1185">Reference proteome</keyword>
<sequence>MKATKALLGRAAALAGAVALTAVGLVGVAAPAQAAAAGTITLNPTGGTVTDNPMLTQATTSAACPTGFGDQAALRVGPVGGQVANLSRIASDTGYDTAPFTLTANRSMATALAGTPANGEYVVVIECLSELNGVHPDRFETLITVDGGNWRVKGAVDPAAPTSTALGASPAGPVESGTAVTLTATVDPAAAAGTVAFRNGSTSLGTAPVSGGTAQITVSTLPVGNNSLTAQFTPADPAAYQPSTSAEVRVQVTAPGAVNKEQQVTAEIVGGGLSLEVAGTDVALSGGVVGGTATGTLNTATVTDLRGTSAGWNLTGQVEDFVGPAAATIDGNQLGWTPNASKLSGSGTATAGAAATPGSGLGEARTLCRADEGSSAGTFECGAGLSLGIPDTTTPGSYAGTLTLTLV</sequence>
<feature type="domain" description="Bacterial Ig-like" evidence="2">
    <location>
        <begin position="172"/>
        <end position="253"/>
    </location>
</feature>
<dbReference type="InterPro" id="IPR032109">
    <property type="entry name" value="Big_3_5"/>
</dbReference>
<comment type="caution">
    <text evidence="3">The sequence shown here is derived from an EMBL/GenBank/DDBJ whole genome shotgun (WGS) entry which is preliminary data.</text>
</comment>
<proteinExistence type="predicted"/>
<feature type="chain" id="PRO_5046536976" description="Bacterial Ig-like domain-containing protein" evidence="1">
    <location>
        <begin position="35"/>
        <end position="407"/>
    </location>
</feature>
<protein>
    <recommendedName>
        <fullName evidence="2">Bacterial Ig-like domain-containing protein</fullName>
    </recommendedName>
</protein>
<organism evidence="3 4">
    <name type="scientific">Plantactinospora mayteni</name>
    <dbReference type="NCBI Taxonomy" id="566021"/>
    <lineage>
        <taxon>Bacteria</taxon>
        <taxon>Bacillati</taxon>
        <taxon>Actinomycetota</taxon>
        <taxon>Actinomycetes</taxon>
        <taxon>Micromonosporales</taxon>
        <taxon>Micromonosporaceae</taxon>
        <taxon>Plantactinospora</taxon>
    </lineage>
</organism>
<dbReference type="EMBL" id="BONX01000004">
    <property type="protein sequence ID" value="GIG94346.1"/>
    <property type="molecule type" value="Genomic_DNA"/>
</dbReference>
<gene>
    <name evidence="3" type="ORF">Pma05_09190</name>
</gene>